<proteinExistence type="predicted"/>
<dbReference type="Proteomes" id="UP001190466">
    <property type="component" value="Chromosome"/>
</dbReference>
<gene>
    <name evidence="3" type="ORF">MU0050_000341</name>
</gene>
<dbReference type="PANTHER" id="PTHR33371">
    <property type="entry name" value="INTERMEMBRANE PHOSPHOLIPID TRANSPORT SYSTEM BINDING PROTEIN MLAD-RELATED"/>
    <property type="match status" value="1"/>
</dbReference>
<name>A0ABN9NTF0_9MYCO</name>
<evidence type="ECO:0000259" key="2">
    <source>
        <dbReference type="Pfam" id="PF02470"/>
    </source>
</evidence>
<feature type="transmembrane region" description="Helical" evidence="1">
    <location>
        <begin position="6"/>
        <end position="27"/>
    </location>
</feature>
<accession>A0ABN9NTF0</accession>
<dbReference type="InterPro" id="IPR052336">
    <property type="entry name" value="MlaD_Phospholipid_Transporter"/>
</dbReference>
<keyword evidence="4" id="KW-1185">Reference proteome</keyword>
<evidence type="ECO:0000313" key="3">
    <source>
        <dbReference type="EMBL" id="CAJ1579105.1"/>
    </source>
</evidence>
<dbReference type="EMBL" id="OY726395">
    <property type="protein sequence ID" value="CAJ1579105.1"/>
    <property type="molecule type" value="Genomic_DNA"/>
</dbReference>
<organism evidence="3 4">
    <name type="scientific">[Mycobacterium] wendilense</name>
    <dbReference type="NCBI Taxonomy" id="3064284"/>
    <lineage>
        <taxon>Bacteria</taxon>
        <taxon>Bacillati</taxon>
        <taxon>Actinomycetota</taxon>
        <taxon>Actinomycetes</taxon>
        <taxon>Mycobacteriales</taxon>
        <taxon>Mycobacteriaceae</taxon>
        <taxon>Mycolicibacter</taxon>
    </lineage>
</organism>
<dbReference type="PANTHER" id="PTHR33371:SF17">
    <property type="entry name" value="MCE-FAMILY PROTEIN MCE1B"/>
    <property type="match status" value="1"/>
</dbReference>
<evidence type="ECO:0000313" key="4">
    <source>
        <dbReference type="Proteomes" id="UP001190466"/>
    </source>
</evidence>
<sequence>MTGALWRLTVFTIVGALGTFALLMVFAELRFQPASSYQAEFTNASGVQKGDFVRVAGVEVGKVKNVTVRPDNLATVEFSAEDSVVLTEDTRVLIRWDNIIGGRFIELLDSGSAASAGLSPGAVIPADRTEPALDLDALIGGFRPLFRAMDPEQVNTLSGQWVCCTSR</sequence>
<dbReference type="Pfam" id="PF02470">
    <property type="entry name" value="MlaD"/>
    <property type="match status" value="1"/>
</dbReference>
<reference evidence="3 4" key="1">
    <citation type="submission" date="2023-08" db="EMBL/GenBank/DDBJ databases">
        <authorList>
            <person name="Folkvardsen B D."/>
            <person name="Norman A."/>
        </authorList>
    </citation>
    <scope>NUCLEOTIDE SEQUENCE [LARGE SCALE GENOMIC DNA]</scope>
    <source>
        <strain evidence="3 4">Mu0050</strain>
    </source>
</reference>
<evidence type="ECO:0000256" key="1">
    <source>
        <dbReference type="SAM" id="Phobius"/>
    </source>
</evidence>
<protein>
    <submittedName>
        <fullName evidence="3">MlaD family protein</fullName>
    </submittedName>
</protein>
<feature type="domain" description="Mce/MlaD" evidence="2">
    <location>
        <begin position="35"/>
        <end position="108"/>
    </location>
</feature>
<dbReference type="InterPro" id="IPR003399">
    <property type="entry name" value="Mce/MlaD"/>
</dbReference>
<keyword evidence="1" id="KW-1133">Transmembrane helix</keyword>
<keyword evidence="1" id="KW-0472">Membrane</keyword>
<keyword evidence="1" id="KW-0812">Transmembrane</keyword>
<dbReference type="RefSeq" id="WP_316513842.1">
    <property type="nucleotide sequence ID" value="NZ_OY726395.1"/>
</dbReference>